<dbReference type="GO" id="GO:0016740">
    <property type="term" value="F:transferase activity"/>
    <property type="evidence" value="ECO:0007669"/>
    <property type="project" value="UniProtKB-UniRule"/>
</dbReference>
<comment type="similarity">
    <text evidence="10">Belongs to the ApbE family.</text>
</comment>
<organism evidence="13 14">
    <name type="scientific">[Clostridium] fimetarium</name>
    <dbReference type="NCBI Taxonomy" id="99656"/>
    <lineage>
        <taxon>Bacteria</taxon>
        <taxon>Bacillati</taxon>
        <taxon>Bacillota</taxon>
        <taxon>Clostridia</taxon>
        <taxon>Lachnospirales</taxon>
        <taxon>Lachnospiraceae</taxon>
    </lineage>
</organism>
<dbReference type="SUPFAM" id="SSF143631">
    <property type="entry name" value="ApbE-like"/>
    <property type="match status" value="1"/>
</dbReference>
<evidence type="ECO:0000256" key="12">
    <source>
        <dbReference type="SAM" id="SignalP"/>
    </source>
</evidence>
<dbReference type="Proteomes" id="UP000199701">
    <property type="component" value="Unassembled WGS sequence"/>
</dbReference>
<keyword evidence="5 10" id="KW-0479">Metal-binding</keyword>
<dbReference type="InterPro" id="IPR003374">
    <property type="entry name" value="ApbE-like_sf"/>
</dbReference>
<evidence type="ECO:0000256" key="11">
    <source>
        <dbReference type="PIRSR" id="PIRSR006268-2"/>
    </source>
</evidence>
<dbReference type="GO" id="GO:0046872">
    <property type="term" value="F:metal ion binding"/>
    <property type="evidence" value="ECO:0007669"/>
    <property type="project" value="UniProtKB-UniRule"/>
</dbReference>
<comment type="cofactor">
    <cofactor evidence="11">
        <name>Mg(2+)</name>
        <dbReference type="ChEBI" id="CHEBI:18420"/>
    </cofactor>
    <cofactor evidence="11">
        <name>Mn(2+)</name>
        <dbReference type="ChEBI" id="CHEBI:29035"/>
    </cofactor>
    <text evidence="11">Magnesium. Can also use manganese.</text>
</comment>
<dbReference type="PANTHER" id="PTHR30040">
    <property type="entry name" value="THIAMINE BIOSYNTHESIS LIPOPROTEIN APBE"/>
    <property type="match status" value="1"/>
</dbReference>
<protein>
    <recommendedName>
        <fullName evidence="2 10">FAD:protein FMN transferase</fullName>
        <ecNumber evidence="1 10">2.7.1.180</ecNumber>
    </recommendedName>
    <alternativeName>
        <fullName evidence="8 10">Flavin transferase</fullName>
    </alternativeName>
</protein>
<dbReference type="Pfam" id="PF02424">
    <property type="entry name" value="ApbE"/>
    <property type="match status" value="1"/>
</dbReference>
<evidence type="ECO:0000256" key="3">
    <source>
        <dbReference type="ARBA" id="ARBA00022630"/>
    </source>
</evidence>
<dbReference type="Gene3D" id="3.10.520.10">
    <property type="entry name" value="ApbE-like domains"/>
    <property type="match status" value="1"/>
</dbReference>
<gene>
    <name evidence="13" type="ORF">SAMN05421659_104103</name>
</gene>
<keyword evidence="12" id="KW-0732">Signal</keyword>
<evidence type="ECO:0000256" key="6">
    <source>
        <dbReference type="ARBA" id="ARBA00022827"/>
    </source>
</evidence>
<dbReference type="OrthoDB" id="9778595at2"/>
<dbReference type="STRING" id="99656.SAMN05421659_104103"/>
<dbReference type="PANTHER" id="PTHR30040:SF2">
    <property type="entry name" value="FAD:PROTEIN FMN TRANSFERASE"/>
    <property type="match status" value="1"/>
</dbReference>
<dbReference type="EMBL" id="FOJI01000004">
    <property type="protein sequence ID" value="SEW08345.1"/>
    <property type="molecule type" value="Genomic_DNA"/>
</dbReference>
<evidence type="ECO:0000256" key="8">
    <source>
        <dbReference type="ARBA" id="ARBA00031306"/>
    </source>
</evidence>
<evidence type="ECO:0000313" key="14">
    <source>
        <dbReference type="Proteomes" id="UP000199701"/>
    </source>
</evidence>
<keyword evidence="6 10" id="KW-0274">FAD</keyword>
<dbReference type="EC" id="2.7.1.180" evidence="1 10"/>
<dbReference type="RefSeq" id="WP_092451872.1">
    <property type="nucleotide sequence ID" value="NZ_FOJI01000004.1"/>
</dbReference>
<keyword evidence="13" id="KW-0449">Lipoprotein</keyword>
<evidence type="ECO:0000256" key="10">
    <source>
        <dbReference type="PIRNR" id="PIRNR006268"/>
    </source>
</evidence>
<evidence type="ECO:0000256" key="5">
    <source>
        <dbReference type="ARBA" id="ARBA00022723"/>
    </source>
</evidence>
<proteinExistence type="inferred from homology"/>
<feature type="binding site" evidence="11">
    <location>
        <position position="180"/>
    </location>
    <ligand>
        <name>Mg(2+)</name>
        <dbReference type="ChEBI" id="CHEBI:18420"/>
    </ligand>
</feature>
<feature type="signal peptide" evidence="12">
    <location>
        <begin position="1"/>
        <end position="27"/>
    </location>
</feature>
<evidence type="ECO:0000256" key="1">
    <source>
        <dbReference type="ARBA" id="ARBA00011955"/>
    </source>
</evidence>
<sequence>MHNNLQTKTLKKSVIFSLLLITSILLASCKNNVEPTTTSGFKFNTYISITAYNKVDSVVLDKCLELCDTYENLYSRTIQTSTLSKVNNHEITEIPGELATLIQYGIQYGDLSNGAFDITIGSVSSLWDFTSDKPQVPNSSDINSALSYVNYKNISLQKKPGSDDTYLISIPNGTIIDLGAVAKGYIADKLKEYLLDNGVTSAIINLGGNILCIGNKPNDTAFNIGVKKPFSESGESLATLKISNKSVVSSGTYERYFTKDGQLYHHILDPKTGYPYNNQLTSVTIISDSSVQGDCLSTTCFTLGLDEGLKLIESLDGIEAIFVTSDDQIHYSSGASKYIVTN</sequence>
<dbReference type="PIRSF" id="PIRSF006268">
    <property type="entry name" value="ApbE"/>
    <property type="match status" value="1"/>
</dbReference>
<keyword evidence="7 10" id="KW-0460">Magnesium</keyword>
<evidence type="ECO:0000256" key="2">
    <source>
        <dbReference type="ARBA" id="ARBA00016337"/>
    </source>
</evidence>
<feature type="chain" id="PRO_5039945884" description="FAD:protein FMN transferase" evidence="12">
    <location>
        <begin position="28"/>
        <end position="342"/>
    </location>
</feature>
<dbReference type="AlphaFoldDB" id="A0A1I0P1W3"/>
<comment type="catalytic activity">
    <reaction evidence="9 10">
        <text>L-threonyl-[protein] + FAD = FMN-L-threonyl-[protein] + AMP + H(+)</text>
        <dbReference type="Rhea" id="RHEA:36847"/>
        <dbReference type="Rhea" id="RHEA-COMP:11060"/>
        <dbReference type="Rhea" id="RHEA-COMP:11061"/>
        <dbReference type="ChEBI" id="CHEBI:15378"/>
        <dbReference type="ChEBI" id="CHEBI:30013"/>
        <dbReference type="ChEBI" id="CHEBI:57692"/>
        <dbReference type="ChEBI" id="CHEBI:74257"/>
        <dbReference type="ChEBI" id="CHEBI:456215"/>
        <dbReference type="EC" id="2.7.1.180"/>
    </reaction>
</comment>
<reference evidence="13 14" key="1">
    <citation type="submission" date="2016-10" db="EMBL/GenBank/DDBJ databases">
        <authorList>
            <person name="de Groot N.N."/>
        </authorList>
    </citation>
    <scope>NUCLEOTIDE SEQUENCE [LARGE SCALE GENOMIC DNA]</scope>
    <source>
        <strain evidence="13 14">DSM 9179</strain>
    </source>
</reference>
<evidence type="ECO:0000256" key="9">
    <source>
        <dbReference type="ARBA" id="ARBA00048540"/>
    </source>
</evidence>
<evidence type="ECO:0000313" key="13">
    <source>
        <dbReference type="EMBL" id="SEW08345.1"/>
    </source>
</evidence>
<name>A0A1I0P1W3_9FIRM</name>
<evidence type="ECO:0000256" key="4">
    <source>
        <dbReference type="ARBA" id="ARBA00022679"/>
    </source>
</evidence>
<dbReference type="InterPro" id="IPR024932">
    <property type="entry name" value="ApbE"/>
</dbReference>
<feature type="binding site" evidence="11">
    <location>
        <position position="298"/>
    </location>
    <ligand>
        <name>Mg(2+)</name>
        <dbReference type="ChEBI" id="CHEBI:18420"/>
    </ligand>
</feature>
<evidence type="ECO:0000256" key="7">
    <source>
        <dbReference type="ARBA" id="ARBA00022842"/>
    </source>
</evidence>
<keyword evidence="4 10" id="KW-0808">Transferase</keyword>
<keyword evidence="14" id="KW-1185">Reference proteome</keyword>
<accession>A0A1I0P1W3</accession>
<keyword evidence="3 10" id="KW-0285">Flavoprotein</keyword>
<feature type="binding site" evidence="11">
    <location>
        <position position="294"/>
    </location>
    <ligand>
        <name>Mg(2+)</name>
        <dbReference type="ChEBI" id="CHEBI:18420"/>
    </ligand>
</feature>